<name>E7C5C2_9BACT</name>
<dbReference type="Gene3D" id="3.30.2130.10">
    <property type="entry name" value="VC0802-like"/>
    <property type="match status" value="1"/>
</dbReference>
<dbReference type="EMBL" id="GU567992">
    <property type="protein sequence ID" value="ADI22646.1"/>
    <property type="molecule type" value="Genomic_DNA"/>
</dbReference>
<evidence type="ECO:0008006" key="2">
    <source>
        <dbReference type="Google" id="ProtNLM"/>
    </source>
</evidence>
<dbReference type="PANTHER" id="PTHR40099">
    <property type="entry name" value="ACETOLACTATE SYNTHASE, SMALL SUBUNIT"/>
    <property type="match status" value="1"/>
</dbReference>
<reference evidence="1" key="1">
    <citation type="submission" date="2010-01" db="EMBL/GenBank/DDBJ databases">
        <title>Genome fragments of uncultured bacteria from the North Pacific subtropical Gyre.</title>
        <authorList>
            <person name="Pham V.D."/>
            <person name="Delong E.F."/>
        </authorList>
    </citation>
    <scope>NUCLEOTIDE SEQUENCE</scope>
</reference>
<dbReference type="PANTHER" id="PTHR40099:SF1">
    <property type="entry name" value="ACETOLACTATE SYNTHASE, SMALL SUBUNIT"/>
    <property type="match status" value="1"/>
</dbReference>
<dbReference type="AlphaFoldDB" id="E7C5C2"/>
<proteinExistence type="predicted"/>
<sequence>MPRIVTSDPESTQQIFLEKGIPHTTADLVVVALRHAAEEFQKCLHELRMAETNVDFVYTLLPHPEGRTMVALHVEDVEFAQSVLHSAGVKIVTQEELSR</sequence>
<protein>
    <recommendedName>
        <fullName evidence="2">ACT domain-containing protein</fullName>
    </recommendedName>
</protein>
<accession>E7C5C2</accession>
<organism evidence="1">
    <name type="scientific">uncultured verrucomicrobium HF0500_18J03</name>
    <dbReference type="NCBI Taxonomy" id="723599"/>
    <lineage>
        <taxon>Bacteria</taxon>
        <taxon>Pseudomonadati</taxon>
        <taxon>Verrucomicrobiota</taxon>
        <taxon>environmental samples</taxon>
    </lineage>
</organism>
<evidence type="ECO:0000313" key="1">
    <source>
        <dbReference type="EMBL" id="ADI22646.1"/>
    </source>
</evidence>